<organism evidence="1 2">
    <name type="scientific">Microbacterium betulae</name>
    <dbReference type="NCBI Taxonomy" id="2981139"/>
    <lineage>
        <taxon>Bacteria</taxon>
        <taxon>Bacillati</taxon>
        <taxon>Actinomycetota</taxon>
        <taxon>Actinomycetes</taxon>
        <taxon>Micrococcales</taxon>
        <taxon>Microbacteriaceae</taxon>
        <taxon>Microbacterium</taxon>
    </lineage>
</organism>
<reference evidence="1 2" key="1">
    <citation type="submission" date="2023-02" db="EMBL/GenBank/DDBJ databases">
        <title>Microbacterium betulae sp. nov., isolated from birch wood.</title>
        <authorList>
            <person name="Pasciak M."/>
            <person name="Pawlik K.J."/>
            <person name="Martynowski D."/>
            <person name="Laczmanski L."/>
            <person name="Ciekot J."/>
            <person name="Szponar B."/>
            <person name="Wojcik-Fatla A."/>
            <person name="Mackiewicz B."/>
            <person name="Farian E."/>
            <person name="Cholewa G."/>
            <person name="Cholewa A."/>
            <person name="Dutkiewicz J."/>
        </authorList>
    </citation>
    <scope>NUCLEOTIDE SEQUENCE [LARGE SCALE GENOMIC DNA]</scope>
    <source>
        <strain evidence="1 2">AB</strain>
    </source>
</reference>
<sequence>MGRRLLHPFSDEWTDEYEAYAATASRVTYTLPLRRFIDDCRDKERRPVLVTEEAATLTPHLVKALADGGGSWAFRARGGYYDASSGYRIGSFPELWRGPSSFDDRHGAYGSPSARSEGVFLFEVYASERAVAETRVGALAEHVIAGLGGRRAIDRWDSEEPLARTWSVDAVTAVARSEMPASGRYLLGTPDHAWANMAVARTRRGLLEHVAGGVPAGAYASPRGIEHGVNPALHPAVTEMLAGLVDRFRPNVAMISYGEYARTDHGVVRGVGTTRPDVPLAVLIGPRGVRDLRIDVDDLRSRHDVTVLGPGRVPSLLVRMSGRNSLWGQLAAFAYDLDQERLGAALAVEFEGGR</sequence>
<keyword evidence="2" id="KW-1185">Reference proteome</keyword>
<dbReference type="EMBL" id="CP118157">
    <property type="protein sequence ID" value="WOF22707.1"/>
    <property type="molecule type" value="Genomic_DNA"/>
</dbReference>
<gene>
    <name evidence="1" type="ORF">N8K70_15125</name>
</gene>
<proteinExistence type="predicted"/>
<dbReference type="Pfam" id="PF19674">
    <property type="entry name" value="DUF6177"/>
    <property type="match status" value="1"/>
</dbReference>
<dbReference type="InterPro" id="IPR046175">
    <property type="entry name" value="DUF6177"/>
</dbReference>
<evidence type="ECO:0000313" key="2">
    <source>
        <dbReference type="Proteomes" id="UP001305498"/>
    </source>
</evidence>
<name>A0AA97I632_9MICO</name>
<accession>A0AA97I632</accession>
<protein>
    <submittedName>
        <fullName evidence="1">DUF6177 family protein</fullName>
    </submittedName>
</protein>
<evidence type="ECO:0000313" key="1">
    <source>
        <dbReference type="EMBL" id="WOF22707.1"/>
    </source>
</evidence>
<dbReference type="KEGG" id="mbet:N8K70_15125"/>
<dbReference type="AlphaFoldDB" id="A0AA97I632"/>
<dbReference type="Proteomes" id="UP001305498">
    <property type="component" value="Chromosome"/>
</dbReference>
<dbReference type="RefSeq" id="WP_317139178.1">
    <property type="nucleotide sequence ID" value="NZ_CP118157.1"/>
</dbReference>